<evidence type="ECO:0000313" key="2">
    <source>
        <dbReference type="EMBL" id="MBO2008200.1"/>
    </source>
</evidence>
<dbReference type="Proteomes" id="UP000664369">
    <property type="component" value="Unassembled WGS sequence"/>
</dbReference>
<dbReference type="GO" id="GO:0016740">
    <property type="term" value="F:transferase activity"/>
    <property type="evidence" value="ECO:0007669"/>
    <property type="project" value="UniProtKB-KW"/>
</dbReference>
<proteinExistence type="predicted"/>
<dbReference type="Gene3D" id="3.30.1540.10">
    <property type="entry name" value="formyl-coa transferase, domain 3"/>
    <property type="match status" value="1"/>
</dbReference>
<dbReference type="InterPro" id="IPR023606">
    <property type="entry name" value="CoA-Trfase_III_dom_1_sf"/>
</dbReference>
<dbReference type="EMBL" id="JAGETZ010000001">
    <property type="protein sequence ID" value="MBO2008200.1"/>
    <property type="molecule type" value="Genomic_DNA"/>
</dbReference>
<dbReference type="InterPro" id="IPR044855">
    <property type="entry name" value="CoA-Trfase_III_dom3_sf"/>
</dbReference>
<dbReference type="SUPFAM" id="SSF89796">
    <property type="entry name" value="CoA-transferase family III (CaiB/BaiF)"/>
    <property type="match status" value="1"/>
</dbReference>
<sequence length="378" mass="39459">MRILELASVLAGPQVGQFFAELGAEVLKIESPAGDVTRTWKTAAETAASSEAGDASVSAYFAASNWGKQSLILDLTTAPGQAELHRLAASADIILASYKPGDAEKLRADYATLSKANPRLIYGHLTGYGPDAPRAGYDAVLQAEAGFMHLNAAGPGQSPQKMPVAMVDLLAAHQLKEGLLTALYQREKTGRGALVQVSLLDSALASLANQAATYLVTGRDPQPLGSGHPSIVPYGTVYTAANGRQLVLAVGSDGQFRHLCLVLERPDWASNGRFATNAARVTHRAELEALLTERIAEVNGDELLAELERRAVPAGAVRSVGEALAQPSAQAMLLPGAGGLRAGLRTVAFYSTGWAAAAQLVAPPTLGAHAKPVDSELE</sequence>
<name>A0ABS3QBX0_9BACT</name>
<dbReference type="PANTHER" id="PTHR48207">
    <property type="entry name" value="SUCCINATE--HYDROXYMETHYLGLUTARATE COA-TRANSFERASE"/>
    <property type="match status" value="1"/>
</dbReference>
<dbReference type="InterPro" id="IPR003673">
    <property type="entry name" value="CoA-Trfase_fam_III"/>
</dbReference>
<protein>
    <submittedName>
        <fullName evidence="2">CoA transferase</fullName>
    </submittedName>
</protein>
<dbReference type="InterPro" id="IPR050483">
    <property type="entry name" value="CoA-transferase_III_domain"/>
</dbReference>
<evidence type="ECO:0000313" key="3">
    <source>
        <dbReference type="Proteomes" id="UP000664369"/>
    </source>
</evidence>
<dbReference type="Gene3D" id="3.40.50.10540">
    <property type="entry name" value="Crotonobetainyl-coa:carnitine coa-transferase, domain 1"/>
    <property type="match status" value="1"/>
</dbReference>
<organism evidence="2 3">
    <name type="scientific">Hymenobacter negativus</name>
    <dbReference type="NCBI Taxonomy" id="2795026"/>
    <lineage>
        <taxon>Bacteria</taxon>
        <taxon>Pseudomonadati</taxon>
        <taxon>Bacteroidota</taxon>
        <taxon>Cytophagia</taxon>
        <taxon>Cytophagales</taxon>
        <taxon>Hymenobacteraceae</taxon>
        <taxon>Hymenobacter</taxon>
    </lineage>
</organism>
<keyword evidence="3" id="KW-1185">Reference proteome</keyword>
<keyword evidence="1 2" id="KW-0808">Transferase</keyword>
<accession>A0ABS3QBX0</accession>
<evidence type="ECO:0000256" key="1">
    <source>
        <dbReference type="ARBA" id="ARBA00022679"/>
    </source>
</evidence>
<dbReference type="Pfam" id="PF02515">
    <property type="entry name" value="CoA_transf_3"/>
    <property type="match status" value="1"/>
</dbReference>
<comment type="caution">
    <text evidence="2">The sequence shown here is derived from an EMBL/GenBank/DDBJ whole genome shotgun (WGS) entry which is preliminary data.</text>
</comment>
<dbReference type="PANTHER" id="PTHR48207:SF3">
    <property type="entry name" value="SUCCINATE--HYDROXYMETHYLGLUTARATE COA-TRANSFERASE"/>
    <property type="match status" value="1"/>
</dbReference>
<reference evidence="2 3" key="1">
    <citation type="submission" date="2021-03" db="EMBL/GenBank/DDBJ databases">
        <authorList>
            <person name="Kim M.K."/>
        </authorList>
    </citation>
    <scope>NUCLEOTIDE SEQUENCE [LARGE SCALE GENOMIC DNA]</scope>
    <source>
        <strain evidence="2 3">BT442</strain>
    </source>
</reference>
<gene>
    <name evidence="2" type="ORF">J4E00_04000</name>
</gene>